<dbReference type="EMBL" id="CP003283">
    <property type="protein sequence ID" value="AFL97921.1"/>
    <property type="molecule type" value="Genomic_DNA"/>
</dbReference>
<accession>I4A1T7</accession>
<organism evidence="1 2">
    <name type="scientific">Ornithobacterium rhinotracheale (strain ATCC 51463 / DSM 15997 / CCUG 23171 / CIP 104009 / LMG 9086)</name>
    <dbReference type="NCBI Taxonomy" id="867902"/>
    <lineage>
        <taxon>Bacteria</taxon>
        <taxon>Pseudomonadati</taxon>
        <taxon>Bacteroidota</taxon>
        <taxon>Flavobacteriia</taxon>
        <taxon>Flavobacteriales</taxon>
        <taxon>Weeksellaceae</taxon>
        <taxon>Ornithobacterium</taxon>
    </lineage>
</organism>
<sequence>MKQHFFIIINLLFFYGNAQVAIGKDFLQSNYSILEFKDNEDKAIILPYLSEIQKSTEEGALWVDSKNKKVVAYSGEKIIDLTPSSNVIIDQNESSETDGGIIISDIDIKEIKKEGKGILQLESKSKALILPKVQSVENIKNPIIGTIVYEIKKQALAIFNGDRWYFWK</sequence>
<dbReference type="RefSeq" id="WP_014791445.1">
    <property type="nucleotide sequence ID" value="NC_018016.1"/>
</dbReference>
<dbReference type="Proteomes" id="UP000006051">
    <property type="component" value="Chromosome"/>
</dbReference>
<evidence type="ECO:0000313" key="1">
    <source>
        <dbReference type="EMBL" id="AFL97921.1"/>
    </source>
</evidence>
<dbReference type="GeneID" id="97258377"/>
<protein>
    <submittedName>
        <fullName evidence="1">Uncharacterized protein</fullName>
    </submittedName>
</protein>
<dbReference type="PATRIC" id="fig|867902.3.peg.1713"/>
<keyword evidence="2" id="KW-1185">Reference proteome</keyword>
<gene>
    <name evidence="1" type="ordered locus">Ornrh_1768</name>
</gene>
<dbReference type="AlphaFoldDB" id="I4A1T7"/>
<reference evidence="1 2" key="1">
    <citation type="submission" date="2012-06" db="EMBL/GenBank/DDBJ databases">
        <title>The complete genome of Ornithobacterium rhinotracheale DSM 15997.</title>
        <authorList>
            <consortium name="US DOE Joint Genome Institute (JGI-PGF)"/>
            <person name="Lucas S."/>
            <person name="Copeland A."/>
            <person name="Lapidus A."/>
            <person name="Goodwin L."/>
            <person name="Pitluck S."/>
            <person name="Peters L."/>
            <person name="Mikhailova N."/>
            <person name="Teshima H."/>
            <person name="Kyrpides N."/>
            <person name="Mavromatis K."/>
            <person name="Pagani I."/>
            <person name="Ivanova N."/>
            <person name="Ovchinnikova G."/>
            <person name="Zeytun A."/>
            <person name="Detter J.C."/>
            <person name="Han C."/>
            <person name="Land M."/>
            <person name="Hauser L."/>
            <person name="Markowitz V."/>
            <person name="Cheng J.-F."/>
            <person name="Hugenholtz P."/>
            <person name="Woyke T."/>
            <person name="Wu D."/>
            <person name="Lang E."/>
            <person name="Kopitz M."/>
            <person name="Brambilla E."/>
            <person name="Klenk H.-P."/>
            <person name="Eisen J.A."/>
        </authorList>
    </citation>
    <scope>NUCLEOTIDE SEQUENCE [LARGE SCALE GENOMIC DNA]</scope>
    <source>
        <strain evidence="2">ATCC 51463 / DSM 15997 / CCUG 23171 / LMG 9086</strain>
    </source>
</reference>
<evidence type="ECO:0000313" key="2">
    <source>
        <dbReference type="Proteomes" id="UP000006051"/>
    </source>
</evidence>
<proteinExistence type="predicted"/>
<dbReference type="HOGENOM" id="CLU_1575699_0_0_10"/>
<dbReference type="GeneID" id="71569824"/>
<dbReference type="KEGG" id="orh:Ornrh_1768"/>
<name>I4A1T7_ORNRL</name>